<dbReference type="EMBL" id="BQNB010010170">
    <property type="protein sequence ID" value="GJS73656.1"/>
    <property type="molecule type" value="Genomic_DNA"/>
</dbReference>
<proteinExistence type="predicted"/>
<evidence type="ECO:0000313" key="3">
    <source>
        <dbReference type="Proteomes" id="UP001151760"/>
    </source>
</evidence>
<reference evidence="2" key="1">
    <citation type="journal article" date="2022" name="Int. J. Mol. Sci.">
        <title>Draft Genome of Tanacetum Coccineum: Genomic Comparison of Closely Related Tanacetum-Family Plants.</title>
        <authorList>
            <person name="Yamashiro T."/>
            <person name="Shiraishi A."/>
            <person name="Nakayama K."/>
            <person name="Satake H."/>
        </authorList>
    </citation>
    <scope>NUCLEOTIDE SEQUENCE</scope>
</reference>
<sequence>MTHKSSSKRAGDELEQEKSKKQKIDDDEADMKKHMEIVPNNKVAINAIPLATKPPIIVDWKIIKEGKMGYFQIIKDDGSSRRYSSTIKMLQNIDREDLETLWKLVKAKHGNTRPEEAYEIVLWGDLKVMFEPDVESKVWRNLQGHKVTVWKLFSSSGVHFVRFQNLHIFMLLIQKLLLKQEVYGLLSSFLLQYFSYKENEVYQDMQLIQKLRDDQKCMKKVEHSSRSKATEDIISIGSFVKVLVLNQYVIVRYEWLIRTLVYVVEPVVRYSSWCLCHGAGHFNDGINACDLRDIEIERLQQQTMSSFLLADLIKDITMGNSMMIHYEWLSTCERIFDLKEISDHLKVKMVAVRLRKHTSLWWDHVKKQRKNEGKSKIVTWEKMKKLMKHVKNKKGGGEFYNSVIRDKVEIKGKNVVGAFMNVPILVGNFAIITHFIVVENMDGYRDQDMGDIILGEPFCKASCVEAKRFDGLIHYPQWGVLNLGPEYVRDAKIEEWLTRRHISVHEME</sequence>
<gene>
    <name evidence="2" type="ORF">Tco_0706497</name>
</gene>
<evidence type="ECO:0000256" key="1">
    <source>
        <dbReference type="SAM" id="MobiDB-lite"/>
    </source>
</evidence>
<keyword evidence="3" id="KW-1185">Reference proteome</keyword>
<protein>
    <submittedName>
        <fullName evidence="2">Uncharacterized protein</fullName>
    </submittedName>
</protein>
<name>A0ABQ4Y8I5_9ASTR</name>
<dbReference type="Proteomes" id="UP001151760">
    <property type="component" value="Unassembled WGS sequence"/>
</dbReference>
<feature type="compositionally biased region" description="Basic and acidic residues" evidence="1">
    <location>
        <begin position="9"/>
        <end position="30"/>
    </location>
</feature>
<organism evidence="2 3">
    <name type="scientific">Tanacetum coccineum</name>
    <dbReference type="NCBI Taxonomy" id="301880"/>
    <lineage>
        <taxon>Eukaryota</taxon>
        <taxon>Viridiplantae</taxon>
        <taxon>Streptophyta</taxon>
        <taxon>Embryophyta</taxon>
        <taxon>Tracheophyta</taxon>
        <taxon>Spermatophyta</taxon>
        <taxon>Magnoliopsida</taxon>
        <taxon>eudicotyledons</taxon>
        <taxon>Gunneridae</taxon>
        <taxon>Pentapetalae</taxon>
        <taxon>asterids</taxon>
        <taxon>campanulids</taxon>
        <taxon>Asterales</taxon>
        <taxon>Asteraceae</taxon>
        <taxon>Asteroideae</taxon>
        <taxon>Anthemideae</taxon>
        <taxon>Anthemidinae</taxon>
        <taxon>Tanacetum</taxon>
    </lineage>
</organism>
<reference evidence="2" key="2">
    <citation type="submission" date="2022-01" db="EMBL/GenBank/DDBJ databases">
        <authorList>
            <person name="Yamashiro T."/>
            <person name="Shiraishi A."/>
            <person name="Satake H."/>
            <person name="Nakayama K."/>
        </authorList>
    </citation>
    <scope>NUCLEOTIDE SEQUENCE</scope>
</reference>
<comment type="caution">
    <text evidence="2">The sequence shown here is derived from an EMBL/GenBank/DDBJ whole genome shotgun (WGS) entry which is preliminary data.</text>
</comment>
<feature type="region of interest" description="Disordered" evidence="1">
    <location>
        <begin position="1"/>
        <end position="30"/>
    </location>
</feature>
<accession>A0ABQ4Y8I5</accession>
<evidence type="ECO:0000313" key="2">
    <source>
        <dbReference type="EMBL" id="GJS73656.1"/>
    </source>
</evidence>